<evidence type="ECO:0000256" key="2">
    <source>
        <dbReference type="SAM" id="Phobius"/>
    </source>
</evidence>
<accession>X6N7Y4</accession>
<evidence type="ECO:0000256" key="1">
    <source>
        <dbReference type="SAM" id="MobiDB-lite"/>
    </source>
</evidence>
<feature type="compositionally biased region" description="Basic and acidic residues" evidence="1">
    <location>
        <begin position="332"/>
        <end position="347"/>
    </location>
</feature>
<reference evidence="3 4" key="1">
    <citation type="journal article" date="2013" name="Curr. Biol.">
        <title>The Genome of the Foraminiferan Reticulomyxa filosa.</title>
        <authorList>
            <person name="Glockner G."/>
            <person name="Hulsmann N."/>
            <person name="Schleicher M."/>
            <person name="Noegel A.A."/>
            <person name="Eichinger L."/>
            <person name="Gallinger C."/>
            <person name="Pawlowski J."/>
            <person name="Sierra R."/>
            <person name="Euteneuer U."/>
            <person name="Pillet L."/>
            <person name="Moustafa A."/>
            <person name="Platzer M."/>
            <person name="Groth M."/>
            <person name="Szafranski K."/>
            <person name="Schliwa M."/>
        </authorList>
    </citation>
    <scope>NUCLEOTIDE SEQUENCE [LARGE SCALE GENOMIC DNA]</scope>
</reference>
<gene>
    <name evidence="3" type="ORF">RFI_15807</name>
</gene>
<evidence type="ECO:0000313" key="4">
    <source>
        <dbReference type="Proteomes" id="UP000023152"/>
    </source>
</evidence>
<feature type="region of interest" description="Disordered" evidence="1">
    <location>
        <begin position="327"/>
        <end position="347"/>
    </location>
</feature>
<sequence>MEMEVSMSALQISTPQKPKKNCQRKKMEYLPWFEVFVNLYYFSLYFYIETIAFDEQARLIDEIIDKNEKSVLRTKKTNRERMKKESHINNKKKKDEISNYLCLCAFQKKETLFVDILQKYHQQIIWNRNFIFVFWFFFLGKKKYLLSHLVRAYHHDVKWIRYVLEAEVIRQDEYKEVFEDALSTAIECENLRARNVLLQYLTSGSIKNKQEKDMREYGQTQMQERNKCEVMLEYMKAQTTSMELSITMNSLFKTMTKVIKDGKPISVDMLNLCWLHDPQNTMWSEVWFQKCKDILQSVHLYKNIHDYKWMDEYFIFNPSLLLWPEQQQQKQMESKSNTENENKNERKEWGGLDDIKDICEMQIEKINQELEKQMDLEKTKFAKEYQQLQSFEWNAENKEYIQFWKQDEDEFGLHSYIPKSELYYMAMDSEDVTFHPKHIYDVDVYLNRLLIRAHHMNEFFQLEMKNIFKDCLGCTFEQGDIPTCLKCKNKVSTRFPHGHVSDYLTSACLVDILRCRVVFVDITHLLQGLKYWMEVIQSKHNRNIFQIVRLKNGFANDSNHKHKCKHRRTSNSIKVNLLVTKDNESIVTEVQFVLQFAKDLQQLQLPFLRILQRTSFLDNYLRPNIMQQFSFDFQLQVVSWHPPLIADLMLFFPNQFRSVLFSQSSSSSSSLLNASDERANFVMQMAKNSQLSFGFVKNMLQTGHLIPLDVVQQQLMQTDSTGTYPLMSALVKQSDIQSIKLFVPSDPDHARIVWHAITDDQLSTIAFGVRNTKVPLSSILQLLKENIRDQNRWEYFIRMQETRAGFTPLMDTVCDQSQLFEDDVRMLLPQDFQQNVSFWEVKDTGVTFVPCSVFFFFFFFGHIYDGATLLHILCEKSFPNVLSRLKVLQAFMPQDCWQRLLLTTDQVCCVCPYAHFYVYMHTLVCFLPEKLDGRKYHATIDPKVSRYFILENDHQCLFYFVRLFASYCQLCLSLCSYGQDEHNIEGLNMLHLSLSNSKYNEFDNLLCLRSKMPETIWNELLDEPDRSLVTVCVCFF</sequence>
<comment type="caution">
    <text evidence="3">The sequence shown here is derived from an EMBL/GenBank/DDBJ whole genome shotgun (WGS) entry which is preliminary data.</text>
</comment>
<name>X6N7Y4_RETFI</name>
<keyword evidence="2" id="KW-0472">Membrane</keyword>
<dbReference type="EMBL" id="ASPP01011666">
    <property type="protein sequence ID" value="ETO21397.1"/>
    <property type="molecule type" value="Genomic_DNA"/>
</dbReference>
<evidence type="ECO:0000313" key="3">
    <source>
        <dbReference type="EMBL" id="ETO21397.1"/>
    </source>
</evidence>
<keyword evidence="2" id="KW-1133">Transmembrane helix</keyword>
<protein>
    <submittedName>
        <fullName evidence="3">Uncharacterized protein</fullName>
    </submittedName>
</protein>
<dbReference type="Proteomes" id="UP000023152">
    <property type="component" value="Unassembled WGS sequence"/>
</dbReference>
<feature type="transmembrane region" description="Helical" evidence="2">
    <location>
        <begin position="29"/>
        <end position="48"/>
    </location>
</feature>
<keyword evidence="4" id="KW-1185">Reference proteome</keyword>
<keyword evidence="2" id="KW-0812">Transmembrane</keyword>
<organism evidence="3 4">
    <name type="scientific">Reticulomyxa filosa</name>
    <dbReference type="NCBI Taxonomy" id="46433"/>
    <lineage>
        <taxon>Eukaryota</taxon>
        <taxon>Sar</taxon>
        <taxon>Rhizaria</taxon>
        <taxon>Retaria</taxon>
        <taxon>Foraminifera</taxon>
        <taxon>Monothalamids</taxon>
        <taxon>Reticulomyxidae</taxon>
        <taxon>Reticulomyxa</taxon>
    </lineage>
</organism>
<dbReference type="AlphaFoldDB" id="X6N7Y4"/>
<proteinExistence type="predicted"/>